<dbReference type="CTD" id="20195230"/>
<dbReference type="GO" id="GO:0005886">
    <property type="term" value="C:plasma membrane"/>
    <property type="evidence" value="ECO:0000318"/>
    <property type="project" value="GO_Central"/>
</dbReference>
<keyword evidence="5" id="KW-0862">Zinc</keyword>
<evidence type="ECO:0000256" key="7">
    <source>
        <dbReference type="ARBA" id="ARBA00023065"/>
    </source>
</evidence>
<gene>
    <name evidence="14" type="primary">20195230</name>
    <name evidence="13" type="ORF">HELRODRAFT_111080</name>
</gene>
<evidence type="ECO:0000256" key="4">
    <source>
        <dbReference type="ARBA" id="ARBA00022692"/>
    </source>
</evidence>
<evidence type="ECO:0000259" key="12">
    <source>
        <dbReference type="Pfam" id="PF16916"/>
    </source>
</evidence>
<dbReference type="InterPro" id="IPR027470">
    <property type="entry name" value="Cation_efflux_CTD"/>
</dbReference>
<feature type="domain" description="Cation efflux protein cytoplasmic" evidence="12">
    <location>
        <begin position="338"/>
        <end position="409"/>
    </location>
</feature>
<evidence type="ECO:0000313" key="15">
    <source>
        <dbReference type="Proteomes" id="UP000015101"/>
    </source>
</evidence>
<dbReference type="PANTHER" id="PTHR11562:SF17">
    <property type="entry name" value="RE54080P-RELATED"/>
    <property type="match status" value="1"/>
</dbReference>
<dbReference type="RefSeq" id="XP_009016165.1">
    <property type="nucleotide sequence ID" value="XM_009017917.1"/>
</dbReference>
<dbReference type="OrthoDB" id="9944568at2759"/>
<dbReference type="InterPro" id="IPR050681">
    <property type="entry name" value="CDF/SLC30A"/>
</dbReference>
<keyword evidence="3" id="KW-0813">Transport</keyword>
<name>T1EF78_HELRO</name>
<keyword evidence="4 10" id="KW-0812">Transmembrane</keyword>
<feature type="compositionally biased region" description="Low complexity" evidence="9">
    <location>
        <begin position="20"/>
        <end position="46"/>
    </location>
</feature>
<reference evidence="14" key="3">
    <citation type="submission" date="2015-06" db="UniProtKB">
        <authorList>
            <consortium name="EnsemblMetazoa"/>
        </authorList>
    </citation>
    <scope>IDENTIFICATION</scope>
</reference>
<dbReference type="SUPFAM" id="SSF161111">
    <property type="entry name" value="Cation efflux protein transmembrane domain-like"/>
    <property type="match status" value="1"/>
</dbReference>
<dbReference type="FunCoup" id="T1EF78">
    <property type="interactions" value="21"/>
</dbReference>
<dbReference type="Pfam" id="PF16916">
    <property type="entry name" value="ZT_dimer"/>
    <property type="match status" value="1"/>
</dbReference>
<feature type="transmembrane region" description="Helical" evidence="10">
    <location>
        <begin position="272"/>
        <end position="295"/>
    </location>
</feature>
<dbReference type="EnsemblMetazoa" id="HelroT111080">
    <property type="protein sequence ID" value="HelroP111080"/>
    <property type="gene ID" value="HelroG111080"/>
</dbReference>
<reference evidence="13 15" key="2">
    <citation type="journal article" date="2013" name="Nature">
        <title>Insights into bilaterian evolution from three spiralian genomes.</title>
        <authorList>
            <person name="Simakov O."/>
            <person name="Marletaz F."/>
            <person name="Cho S.J."/>
            <person name="Edsinger-Gonzales E."/>
            <person name="Havlak P."/>
            <person name="Hellsten U."/>
            <person name="Kuo D.H."/>
            <person name="Larsson T."/>
            <person name="Lv J."/>
            <person name="Arendt D."/>
            <person name="Savage R."/>
            <person name="Osoegawa K."/>
            <person name="de Jong P."/>
            <person name="Grimwood J."/>
            <person name="Chapman J.A."/>
            <person name="Shapiro H."/>
            <person name="Aerts A."/>
            <person name="Otillar R.P."/>
            <person name="Terry A.Y."/>
            <person name="Boore J.L."/>
            <person name="Grigoriev I.V."/>
            <person name="Lindberg D.R."/>
            <person name="Seaver E.C."/>
            <person name="Weisblat D.A."/>
            <person name="Putnam N.H."/>
            <person name="Rokhsar D.S."/>
        </authorList>
    </citation>
    <scope>NUCLEOTIDE SEQUENCE</scope>
</reference>
<dbReference type="NCBIfam" id="TIGR01297">
    <property type="entry name" value="CDF"/>
    <property type="match status" value="1"/>
</dbReference>
<feature type="compositionally biased region" description="Polar residues" evidence="9">
    <location>
        <begin position="237"/>
        <end position="254"/>
    </location>
</feature>
<evidence type="ECO:0000259" key="11">
    <source>
        <dbReference type="Pfam" id="PF01545"/>
    </source>
</evidence>
<keyword evidence="7" id="KW-0406">Ion transport</keyword>
<dbReference type="InterPro" id="IPR027469">
    <property type="entry name" value="Cation_efflux_TMD_sf"/>
</dbReference>
<feature type="region of interest" description="Disordered" evidence="9">
    <location>
        <begin position="235"/>
        <end position="257"/>
    </location>
</feature>
<dbReference type="EMBL" id="AMQM01003819">
    <property type="status" value="NOT_ANNOTATED_CDS"/>
    <property type="molecule type" value="Genomic_DNA"/>
</dbReference>
<keyword evidence="5" id="KW-0864">Zinc transport</keyword>
<protein>
    <submittedName>
        <fullName evidence="13 14">Uncharacterized protein</fullName>
    </submittedName>
</protein>
<feature type="transmembrane region" description="Helical" evidence="10">
    <location>
        <begin position="115"/>
        <end position="133"/>
    </location>
</feature>
<dbReference type="AlphaFoldDB" id="T1EF78"/>
<dbReference type="GO" id="GO:0005385">
    <property type="term" value="F:zinc ion transmembrane transporter activity"/>
    <property type="evidence" value="ECO:0000318"/>
    <property type="project" value="GO_Central"/>
</dbReference>
<dbReference type="InterPro" id="IPR036837">
    <property type="entry name" value="Cation_efflux_CTD_sf"/>
</dbReference>
<keyword evidence="6 10" id="KW-1133">Transmembrane helix</keyword>
<evidence type="ECO:0000256" key="3">
    <source>
        <dbReference type="ARBA" id="ARBA00022448"/>
    </source>
</evidence>
<feature type="transmembrane region" description="Helical" evidence="10">
    <location>
        <begin position="181"/>
        <end position="204"/>
    </location>
</feature>
<dbReference type="OMA" id="VINLICA"/>
<comment type="similarity">
    <text evidence="2">Belongs to the cation diffusion facilitator (CDF) transporter (TC 2.A.4) family. SLC30A subfamily.</text>
</comment>
<dbReference type="EMBL" id="KB096325">
    <property type="protein sequence ID" value="ESO05532.1"/>
    <property type="molecule type" value="Genomic_DNA"/>
</dbReference>
<feature type="transmembrane region" description="Helical" evidence="10">
    <location>
        <begin position="301"/>
        <end position="322"/>
    </location>
</feature>
<proteinExistence type="inferred from homology"/>
<dbReference type="HOGENOM" id="CLU_013430_0_1_1"/>
<dbReference type="KEGG" id="hro:HELRODRAFT_111080"/>
<evidence type="ECO:0000256" key="8">
    <source>
        <dbReference type="ARBA" id="ARBA00023136"/>
    </source>
</evidence>
<evidence type="ECO:0000256" key="2">
    <source>
        <dbReference type="ARBA" id="ARBA00008873"/>
    </source>
</evidence>
<evidence type="ECO:0000256" key="9">
    <source>
        <dbReference type="SAM" id="MobiDB-lite"/>
    </source>
</evidence>
<feature type="transmembrane region" description="Helical" evidence="10">
    <location>
        <begin position="85"/>
        <end position="109"/>
    </location>
</feature>
<dbReference type="GeneID" id="20195230"/>
<accession>T1EF78</accession>
<evidence type="ECO:0000256" key="6">
    <source>
        <dbReference type="ARBA" id="ARBA00022989"/>
    </source>
</evidence>
<evidence type="ECO:0000313" key="13">
    <source>
        <dbReference type="EMBL" id="ESO05532.1"/>
    </source>
</evidence>
<feature type="region of interest" description="Disordered" evidence="9">
    <location>
        <begin position="20"/>
        <end position="47"/>
    </location>
</feature>
<feature type="transmembrane region" description="Helical" evidence="10">
    <location>
        <begin position="154"/>
        <end position="175"/>
    </location>
</feature>
<reference evidence="15" key="1">
    <citation type="submission" date="2012-12" db="EMBL/GenBank/DDBJ databases">
        <authorList>
            <person name="Hellsten U."/>
            <person name="Grimwood J."/>
            <person name="Chapman J.A."/>
            <person name="Shapiro H."/>
            <person name="Aerts A."/>
            <person name="Otillar R.P."/>
            <person name="Terry A.Y."/>
            <person name="Boore J.L."/>
            <person name="Simakov O."/>
            <person name="Marletaz F."/>
            <person name="Cho S.-J."/>
            <person name="Edsinger-Gonzales E."/>
            <person name="Havlak P."/>
            <person name="Kuo D.-H."/>
            <person name="Larsson T."/>
            <person name="Lv J."/>
            <person name="Arendt D."/>
            <person name="Savage R."/>
            <person name="Osoegawa K."/>
            <person name="de Jong P."/>
            <person name="Lindberg D.R."/>
            <person name="Seaver E.C."/>
            <person name="Weisblat D.A."/>
            <person name="Putnam N.H."/>
            <person name="Grigoriev I.V."/>
            <person name="Rokhsar D.S."/>
        </authorList>
    </citation>
    <scope>NUCLEOTIDE SEQUENCE</scope>
</reference>
<dbReference type="Proteomes" id="UP000015101">
    <property type="component" value="Unassembled WGS sequence"/>
</dbReference>
<keyword evidence="15" id="KW-1185">Reference proteome</keyword>
<feature type="domain" description="Cation efflux protein transmembrane" evidence="11">
    <location>
        <begin position="85"/>
        <end position="330"/>
    </location>
</feature>
<evidence type="ECO:0000313" key="14">
    <source>
        <dbReference type="EnsemblMetazoa" id="HelroP111080"/>
    </source>
</evidence>
<dbReference type="Gene3D" id="1.20.1510.10">
    <property type="entry name" value="Cation efflux protein transmembrane domain"/>
    <property type="match status" value="1"/>
</dbReference>
<evidence type="ECO:0000256" key="5">
    <source>
        <dbReference type="ARBA" id="ARBA00022906"/>
    </source>
</evidence>
<dbReference type="SUPFAM" id="SSF160240">
    <property type="entry name" value="Cation efflux protein cytoplasmic domain-like"/>
    <property type="match status" value="1"/>
</dbReference>
<dbReference type="PANTHER" id="PTHR11562">
    <property type="entry name" value="CATION EFFLUX PROTEIN/ ZINC TRANSPORTER"/>
    <property type="match status" value="1"/>
</dbReference>
<evidence type="ECO:0000256" key="1">
    <source>
        <dbReference type="ARBA" id="ARBA00004141"/>
    </source>
</evidence>
<comment type="subcellular location">
    <subcellularLocation>
        <location evidence="1">Membrane</location>
        <topology evidence="1">Multi-pass membrane protein</topology>
    </subcellularLocation>
</comment>
<dbReference type="InterPro" id="IPR002524">
    <property type="entry name" value="Cation_efflux"/>
</dbReference>
<dbReference type="InterPro" id="IPR058533">
    <property type="entry name" value="Cation_efflux_TM"/>
</dbReference>
<evidence type="ECO:0000256" key="10">
    <source>
        <dbReference type="SAM" id="Phobius"/>
    </source>
</evidence>
<dbReference type="InParanoid" id="T1EF78"/>
<dbReference type="eggNOG" id="KOG1482">
    <property type="taxonomic scope" value="Eukaryota"/>
</dbReference>
<dbReference type="GO" id="GO:0071577">
    <property type="term" value="P:zinc ion transmembrane transport"/>
    <property type="evidence" value="ECO:0000318"/>
    <property type="project" value="GO_Central"/>
</dbReference>
<organism evidence="14 15">
    <name type="scientific">Helobdella robusta</name>
    <name type="common">Californian leech</name>
    <dbReference type="NCBI Taxonomy" id="6412"/>
    <lineage>
        <taxon>Eukaryota</taxon>
        <taxon>Metazoa</taxon>
        <taxon>Spiralia</taxon>
        <taxon>Lophotrochozoa</taxon>
        <taxon>Annelida</taxon>
        <taxon>Clitellata</taxon>
        <taxon>Hirudinea</taxon>
        <taxon>Rhynchobdellida</taxon>
        <taxon>Glossiphoniidae</taxon>
        <taxon>Helobdella</taxon>
    </lineage>
</organism>
<sequence length="424" mass="46899">MDKQNNNNNNKENHYQYQSITNNNTNNNINNNDNSSNNNNNNNNNIELSNDVAIRPANVEPHCHTWVELNEPLTQRFAVRQLVKASILCLVFIIAEVAGGIIANSLAIATDAAHLLGDLTSFVIGICALLLAARAPTKRMSFGWYRAEIMGAMLSILIIWLVTVILCYMAVMRIVNNNYVINSLVMMITGGLAVLFNLCMIFVLGHGHSHSHNPPSSPNNHSLASSTAMHSAEQPDAASTSNADVESGRSSGQSEKMKLVQKKQSDINVRAAFIHVIGDLVQSVGVFLAAVIIYFKPEWKIADPICTFIFSVLVLITTGKILKDLMQVLMEAVPTNVPFNQVKEQLRAITGVKEIHNLRIWSLTTTKVALSAHVALENLQQSQQVITQANQMLKDKFNIYESTIQVENYVNGMDDCNKCKEPKD</sequence>
<dbReference type="Pfam" id="PF01545">
    <property type="entry name" value="Cation_efflux"/>
    <property type="match status" value="1"/>
</dbReference>
<keyword evidence="8 10" id="KW-0472">Membrane</keyword>
<dbReference type="GO" id="GO:0010043">
    <property type="term" value="P:response to zinc ion"/>
    <property type="evidence" value="ECO:0000318"/>
    <property type="project" value="GO_Central"/>
</dbReference>